<protein>
    <submittedName>
        <fullName evidence="1">Uncharacterized protein</fullName>
    </submittedName>
</protein>
<dbReference type="AlphaFoldDB" id="A0A383CME6"/>
<accession>A0A383CME6</accession>
<proteinExistence type="predicted"/>
<dbReference type="EMBL" id="UINC01210009">
    <property type="protein sequence ID" value="SVE33281.1"/>
    <property type="molecule type" value="Genomic_DNA"/>
</dbReference>
<reference evidence="1" key="1">
    <citation type="submission" date="2018-05" db="EMBL/GenBank/DDBJ databases">
        <authorList>
            <person name="Lanie J.A."/>
            <person name="Ng W.-L."/>
            <person name="Kazmierczak K.M."/>
            <person name="Andrzejewski T.M."/>
            <person name="Davidsen T.M."/>
            <person name="Wayne K.J."/>
            <person name="Tettelin H."/>
            <person name="Glass J.I."/>
            <person name="Rusch D."/>
            <person name="Podicherti R."/>
            <person name="Tsui H.-C.T."/>
            <person name="Winkler M.E."/>
        </authorList>
    </citation>
    <scope>NUCLEOTIDE SEQUENCE</scope>
</reference>
<evidence type="ECO:0000313" key="1">
    <source>
        <dbReference type="EMBL" id="SVE33281.1"/>
    </source>
</evidence>
<sequence length="46" mass="5592">MTLNSQYINLNKKIISCRKCGRLVAFRKKIAKEKRKQYINEKYWGK</sequence>
<gene>
    <name evidence="1" type="ORF">METZ01_LOCUS486135</name>
</gene>
<organism evidence="1">
    <name type="scientific">marine metagenome</name>
    <dbReference type="NCBI Taxonomy" id="408172"/>
    <lineage>
        <taxon>unclassified sequences</taxon>
        <taxon>metagenomes</taxon>
        <taxon>ecological metagenomes</taxon>
    </lineage>
</organism>
<name>A0A383CME6_9ZZZZ</name>
<feature type="non-terminal residue" evidence="1">
    <location>
        <position position="46"/>
    </location>
</feature>